<dbReference type="PANTHER" id="PTHR43200">
    <property type="entry name" value="PHOSPHATASE"/>
    <property type="match status" value="1"/>
</dbReference>
<dbReference type="InterPro" id="IPR051090">
    <property type="entry name" value="Inositol_monoP_superfamily"/>
</dbReference>
<evidence type="ECO:0000256" key="6">
    <source>
        <dbReference type="ARBA" id="ARBA00022842"/>
    </source>
</evidence>
<dbReference type="EMBL" id="PDSK01000041">
    <property type="protein sequence ID" value="PIE35493.1"/>
    <property type="molecule type" value="Genomic_DNA"/>
</dbReference>
<dbReference type="CDD" id="cd01517">
    <property type="entry name" value="PAP_phosphatase"/>
    <property type="match status" value="1"/>
</dbReference>
<name>A0A2G6KIJ4_9BACT</name>
<evidence type="ECO:0000313" key="12">
    <source>
        <dbReference type="Proteomes" id="UP000230821"/>
    </source>
</evidence>
<dbReference type="Gene3D" id="3.30.540.10">
    <property type="entry name" value="Fructose-1,6-Bisphosphatase, subunit A, domain 1"/>
    <property type="match status" value="1"/>
</dbReference>
<feature type="binding site" evidence="10">
    <location>
        <position position="127"/>
    </location>
    <ligand>
        <name>Mg(2+)</name>
        <dbReference type="ChEBI" id="CHEBI:18420"/>
        <label>1</label>
        <note>catalytic</note>
    </ligand>
</feature>
<evidence type="ECO:0000256" key="9">
    <source>
        <dbReference type="ARBA" id="ARBA00044484"/>
    </source>
</evidence>
<evidence type="ECO:0000256" key="2">
    <source>
        <dbReference type="ARBA" id="ARBA00009759"/>
    </source>
</evidence>
<comment type="catalytic activity">
    <reaction evidence="9">
        <text>3'-phosphoadenylyl sulfate + H2O = adenosine 5'-phosphosulfate + phosphate</text>
        <dbReference type="Rhea" id="RHEA:77639"/>
        <dbReference type="ChEBI" id="CHEBI:15377"/>
        <dbReference type="ChEBI" id="CHEBI:43474"/>
        <dbReference type="ChEBI" id="CHEBI:58243"/>
        <dbReference type="ChEBI" id="CHEBI:58339"/>
        <dbReference type="EC" id="3.1.3.7"/>
    </reaction>
    <physiologicalReaction direction="left-to-right" evidence="9">
        <dbReference type="Rhea" id="RHEA:77640"/>
    </physiologicalReaction>
</comment>
<accession>A0A2G6KIJ4</accession>
<evidence type="ECO:0000256" key="7">
    <source>
        <dbReference type="ARBA" id="ARBA00044466"/>
    </source>
</evidence>
<dbReference type="SUPFAM" id="SSF56655">
    <property type="entry name" value="Carbohydrate phosphatase"/>
    <property type="match status" value="1"/>
</dbReference>
<keyword evidence="6 10" id="KW-0460">Magnesium</keyword>
<dbReference type="GO" id="GO:0046872">
    <property type="term" value="F:metal ion binding"/>
    <property type="evidence" value="ECO:0007669"/>
    <property type="project" value="UniProtKB-KW"/>
</dbReference>
<dbReference type="GO" id="GO:0046854">
    <property type="term" value="P:phosphatidylinositol phosphate biosynthetic process"/>
    <property type="evidence" value="ECO:0007669"/>
    <property type="project" value="InterPro"/>
</dbReference>
<dbReference type="InterPro" id="IPR000760">
    <property type="entry name" value="Inositol_monophosphatase-like"/>
</dbReference>
<dbReference type="PROSITE" id="PS00629">
    <property type="entry name" value="IMP_1"/>
    <property type="match status" value="1"/>
</dbReference>
<proteinExistence type="inferred from homology"/>
<dbReference type="PROSITE" id="PS00630">
    <property type="entry name" value="IMP_2"/>
    <property type="match status" value="1"/>
</dbReference>
<evidence type="ECO:0000256" key="10">
    <source>
        <dbReference type="PIRSR" id="PIRSR600760-2"/>
    </source>
</evidence>
<evidence type="ECO:0000256" key="4">
    <source>
        <dbReference type="ARBA" id="ARBA00022723"/>
    </source>
</evidence>
<sequence>MQYELERKTAIEAVTQACQLCSGVQHRLSDEHKLVKSDASPVTVADFGSQALIVSHVRRVFPYDPIVGEEDASVLRQDDQTPLRNHVITLINAFDNSLTEADVLDAIDEGAKPCDFTERYWTLDPIDGTKGFLRGEQYAVALALVENGKPVVGVLGCPNLPVDEREPAKGRGVLFIAEKGRGTSMRSLAAKEEVSVHVAQTSNPADARFCDSVEAAHTSHDKHTKIAKLLGITAPSYRIDSQCKYAVVARGDASIYLRLTKANYLSWIWDHAAGAIVVQEAGGTVTDIFGQALEFSLGRKLSQNSGVVATNGLLHNTVIEAIQHLR</sequence>
<dbReference type="AlphaFoldDB" id="A0A2G6KIJ4"/>
<dbReference type="InterPro" id="IPR020583">
    <property type="entry name" value="Inositol_monoP_metal-BS"/>
</dbReference>
<dbReference type="Proteomes" id="UP000230821">
    <property type="component" value="Unassembled WGS sequence"/>
</dbReference>
<dbReference type="GO" id="GO:0008441">
    <property type="term" value="F:3'(2'),5'-bisphosphate nucleotidase activity"/>
    <property type="evidence" value="ECO:0007669"/>
    <property type="project" value="UniProtKB-EC"/>
</dbReference>
<comment type="catalytic activity">
    <reaction evidence="8">
        <text>adenosine 3',5'-bisphosphate + H2O = AMP + phosphate</text>
        <dbReference type="Rhea" id="RHEA:10040"/>
        <dbReference type="ChEBI" id="CHEBI:15377"/>
        <dbReference type="ChEBI" id="CHEBI:43474"/>
        <dbReference type="ChEBI" id="CHEBI:58343"/>
        <dbReference type="ChEBI" id="CHEBI:456215"/>
        <dbReference type="EC" id="3.1.3.7"/>
    </reaction>
    <physiologicalReaction direction="left-to-right" evidence="8">
        <dbReference type="Rhea" id="RHEA:10041"/>
    </physiologicalReaction>
</comment>
<protein>
    <recommendedName>
        <fullName evidence="3">3'(2'),5'-bisphosphate nucleotidase</fullName>
        <ecNumber evidence="3">3.1.3.7</ecNumber>
    </recommendedName>
</protein>
<dbReference type="InterPro" id="IPR020550">
    <property type="entry name" value="Inositol_monophosphatase_CS"/>
</dbReference>
<comment type="similarity">
    <text evidence="2">Belongs to the inositol monophosphatase superfamily.</text>
</comment>
<feature type="binding site" evidence="10">
    <location>
        <position position="270"/>
    </location>
    <ligand>
        <name>Mg(2+)</name>
        <dbReference type="ChEBI" id="CHEBI:18420"/>
        <label>1</label>
        <note>catalytic</note>
    </ligand>
</feature>
<dbReference type="EC" id="3.1.3.7" evidence="3"/>
<organism evidence="11 12">
    <name type="scientific">candidate division KSB3 bacterium</name>
    <dbReference type="NCBI Taxonomy" id="2044937"/>
    <lineage>
        <taxon>Bacteria</taxon>
        <taxon>candidate division KSB3</taxon>
    </lineage>
</organism>
<dbReference type="FunFam" id="3.40.190.80:FF:000003">
    <property type="entry name" value="PAP-specific phosphatase HAL2-like"/>
    <property type="match status" value="1"/>
</dbReference>
<dbReference type="PANTHER" id="PTHR43200:SF6">
    <property type="entry name" value="3'(2'),5'-BISPHOSPHATE NUCLEOTIDASE"/>
    <property type="match status" value="1"/>
</dbReference>
<feature type="binding site" evidence="10">
    <location>
        <position position="124"/>
    </location>
    <ligand>
        <name>Mg(2+)</name>
        <dbReference type="ChEBI" id="CHEBI:18420"/>
        <label>1</label>
        <note>catalytic</note>
    </ligand>
</feature>
<dbReference type="NCBIfam" id="TIGR01330">
    <property type="entry name" value="bisphos_HAL2"/>
    <property type="match status" value="1"/>
</dbReference>
<feature type="binding site" evidence="10">
    <location>
        <position position="126"/>
    </location>
    <ligand>
        <name>Mg(2+)</name>
        <dbReference type="ChEBI" id="CHEBI:18420"/>
        <label>1</label>
        <note>catalytic</note>
    </ligand>
</feature>
<comment type="caution">
    <text evidence="11">The sequence shown here is derived from an EMBL/GenBank/DDBJ whole genome shotgun (WGS) entry which is preliminary data.</text>
</comment>
<gene>
    <name evidence="11" type="ORF">CSA56_03880</name>
</gene>
<dbReference type="PRINTS" id="PR00377">
    <property type="entry name" value="IMPHPHTASES"/>
</dbReference>
<evidence type="ECO:0000256" key="8">
    <source>
        <dbReference type="ARBA" id="ARBA00044479"/>
    </source>
</evidence>
<dbReference type="InterPro" id="IPR006239">
    <property type="entry name" value="DPNP"/>
</dbReference>
<evidence type="ECO:0000313" key="11">
    <source>
        <dbReference type="EMBL" id="PIE35493.1"/>
    </source>
</evidence>
<evidence type="ECO:0000256" key="5">
    <source>
        <dbReference type="ARBA" id="ARBA00022801"/>
    </source>
</evidence>
<reference evidence="11 12" key="1">
    <citation type="submission" date="2017-10" db="EMBL/GenBank/DDBJ databases">
        <title>Novel microbial diversity and functional potential in the marine mammal oral microbiome.</title>
        <authorList>
            <person name="Dudek N.K."/>
            <person name="Sun C.L."/>
            <person name="Burstein D."/>
            <person name="Kantor R.S."/>
            <person name="Aliaga Goltsman D.S."/>
            <person name="Bik E.M."/>
            <person name="Thomas B.C."/>
            <person name="Banfield J.F."/>
            <person name="Relman D.A."/>
        </authorList>
    </citation>
    <scope>NUCLEOTIDE SEQUENCE [LARGE SCALE GENOMIC DNA]</scope>
    <source>
        <strain evidence="11">DOLJORAL78_47_16</strain>
    </source>
</reference>
<comment type="catalytic activity">
    <reaction evidence="7">
        <text>adenosine 2',5'-bisphosphate + H2O = AMP + phosphate</text>
        <dbReference type="Rhea" id="RHEA:77643"/>
        <dbReference type="ChEBI" id="CHEBI:15377"/>
        <dbReference type="ChEBI" id="CHEBI:43474"/>
        <dbReference type="ChEBI" id="CHEBI:194156"/>
        <dbReference type="ChEBI" id="CHEBI:456215"/>
        <dbReference type="EC" id="3.1.3.7"/>
    </reaction>
    <physiologicalReaction direction="left-to-right" evidence="7">
        <dbReference type="Rhea" id="RHEA:77644"/>
    </physiologicalReaction>
</comment>
<dbReference type="GO" id="GO:0000103">
    <property type="term" value="P:sulfate assimilation"/>
    <property type="evidence" value="ECO:0007669"/>
    <property type="project" value="TreeGrafter"/>
</dbReference>
<dbReference type="Gene3D" id="3.40.190.80">
    <property type="match status" value="1"/>
</dbReference>
<feature type="binding site" evidence="10">
    <location>
        <position position="69"/>
    </location>
    <ligand>
        <name>Mg(2+)</name>
        <dbReference type="ChEBI" id="CHEBI:18420"/>
        <label>1</label>
        <note>catalytic</note>
    </ligand>
</feature>
<comment type="cofactor">
    <cofactor evidence="1 10">
        <name>Mg(2+)</name>
        <dbReference type="ChEBI" id="CHEBI:18420"/>
    </cofactor>
</comment>
<evidence type="ECO:0000256" key="1">
    <source>
        <dbReference type="ARBA" id="ARBA00001946"/>
    </source>
</evidence>
<keyword evidence="4 10" id="KW-0479">Metal-binding</keyword>
<dbReference type="Pfam" id="PF00459">
    <property type="entry name" value="Inositol_P"/>
    <property type="match status" value="1"/>
</dbReference>
<evidence type="ECO:0000256" key="3">
    <source>
        <dbReference type="ARBA" id="ARBA00012633"/>
    </source>
</evidence>
<keyword evidence="5" id="KW-0378">Hydrolase</keyword>